<dbReference type="PROSITE" id="PS00134">
    <property type="entry name" value="TRYPSIN_HIS"/>
    <property type="match status" value="1"/>
</dbReference>
<feature type="chain" id="PRO_5041977824" evidence="2">
    <location>
        <begin position="22"/>
        <end position="85"/>
    </location>
</feature>
<dbReference type="InterPro" id="IPR001254">
    <property type="entry name" value="Trypsin_dom"/>
</dbReference>
<feature type="signal peptide" evidence="2">
    <location>
        <begin position="1"/>
        <end position="21"/>
    </location>
</feature>
<dbReference type="Proteomes" id="UP001201812">
    <property type="component" value="Unassembled WGS sequence"/>
</dbReference>
<keyword evidence="2" id="KW-0732">Signal</keyword>
<dbReference type="PANTHER" id="PTHR24252:SF7">
    <property type="entry name" value="HYALIN"/>
    <property type="match status" value="1"/>
</dbReference>
<dbReference type="AlphaFoldDB" id="A0AAD4MIH4"/>
<keyword evidence="1" id="KW-1015">Disulfide bond</keyword>
<dbReference type="Pfam" id="PF00089">
    <property type="entry name" value="Trypsin"/>
    <property type="match status" value="1"/>
</dbReference>
<keyword evidence="5" id="KW-1185">Reference proteome</keyword>
<feature type="domain" description="Peptidase S1" evidence="3">
    <location>
        <begin position="44"/>
        <end position="85"/>
    </location>
</feature>
<gene>
    <name evidence="4" type="ORF">DdX_22144</name>
</gene>
<dbReference type="SUPFAM" id="SSF50494">
    <property type="entry name" value="Trypsin-like serine proteases"/>
    <property type="match status" value="1"/>
</dbReference>
<comment type="caution">
    <text evidence="4">The sequence shown here is derived from an EMBL/GenBank/DDBJ whole genome shotgun (WGS) entry which is preliminary data.</text>
</comment>
<dbReference type="InterPro" id="IPR009003">
    <property type="entry name" value="Peptidase_S1_PA"/>
</dbReference>
<proteinExistence type="predicted"/>
<organism evidence="4 5">
    <name type="scientific">Ditylenchus destructor</name>
    <dbReference type="NCBI Taxonomy" id="166010"/>
    <lineage>
        <taxon>Eukaryota</taxon>
        <taxon>Metazoa</taxon>
        <taxon>Ecdysozoa</taxon>
        <taxon>Nematoda</taxon>
        <taxon>Chromadorea</taxon>
        <taxon>Rhabditida</taxon>
        <taxon>Tylenchina</taxon>
        <taxon>Tylenchomorpha</taxon>
        <taxon>Sphaerularioidea</taxon>
        <taxon>Anguinidae</taxon>
        <taxon>Anguininae</taxon>
        <taxon>Ditylenchus</taxon>
    </lineage>
</organism>
<name>A0AAD4MIH4_9BILA</name>
<evidence type="ECO:0000259" key="3">
    <source>
        <dbReference type="Pfam" id="PF00089"/>
    </source>
</evidence>
<evidence type="ECO:0000313" key="4">
    <source>
        <dbReference type="EMBL" id="KAI1691036.1"/>
    </source>
</evidence>
<accession>A0AAD4MIH4</accession>
<dbReference type="Gene3D" id="2.40.10.10">
    <property type="entry name" value="Trypsin-like serine proteases"/>
    <property type="match status" value="1"/>
</dbReference>
<dbReference type="GO" id="GO:0006508">
    <property type="term" value="P:proteolysis"/>
    <property type="evidence" value="ECO:0007669"/>
    <property type="project" value="InterPro"/>
</dbReference>
<dbReference type="EMBL" id="JAKKPZ010001012">
    <property type="protein sequence ID" value="KAI1691036.1"/>
    <property type="molecule type" value="Genomic_DNA"/>
</dbReference>
<evidence type="ECO:0000256" key="2">
    <source>
        <dbReference type="SAM" id="SignalP"/>
    </source>
</evidence>
<dbReference type="InterPro" id="IPR018114">
    <property type="entry name" value="TRYPSIN_HIS"/>
</dbReference>
<protein>
    <submittedName>
        <fullName evidence="4">Trypsin domain-containing protein</fullName>
    </submittedName>
</protein>
<evidence type="ECO:0000256" key="1">
    <source>
        <dbReference type="ARBA" id="ARBA00023157"/>
    </source>
</evidence>
<dbReference type="PANTHER" id="PTHR24252">
    <property type="entry name" value="ACROSIN-RELATED"/>
    <property type="match status" value="1"/>
</dbReference>
<dbReference type="InterPro" id="IPR043504">
    <property type="entry name" value="Peptidase_S1_PA_chymotrypsin"/>
</dbReference>
<evidence type="ECO:0000313" key="5">
    <source>
        <dbReference type="Proteomes" id="UP001201812"/>
    </source>
</evidence>
<dbReference type="GO" id="GO:0004252">
    <property type="term" value="F:serine-type endopeptidase activity"/>
    <property type="evidence" value="ECO:0007669"/>
    <property type="project" value="InterPro"/>
</dbReference>
<sequence length="85" mass="9002">MSSFRFLLLGVIFVAVSLIVSAPIDESDECGVSDFPGSHAGERIINGTKVPQGKYPWVAFLSTGPDACTASIVSRKYILTAGHCV</sequence>
<reference evidence="4" key="1">
    <citation type="submission" date="2022-01" db="EMBL/GenBank/DDBJ databases">
        <title>Genome Sequence Resource for Two Populations of Ditylenchus destructor, the Migratory Endoparasitic Phytonematode.</title>
        <authorList>
            <person name="Zhang H."/>
            <person name="Lin R."/>
            <person name="Xie B."/>
        </authorList>
    </citation>
    <scope>NUCLEOTIDE SEQUENCE</scope>
    <source>
        <strain evidence="4">BazhouSP</strain>
    </source>
</reference>